<evidence type="ECO:0000256" key="6">
    <source>
        <dbReference type="ARBA" id="ARBA00022553"/>
    </source>
</evidence>
<accession>A0A3P8WYB7</accession>
<dbReference type="AlphaFoldDB" id="A0A3P8WYB7"/>
<keyword evidence="7" id="KW-0282">Flagellum</keyword>
<comment type="subcellular location">
    <subcellularLocation>
        <location evidence="1">Cell projection</location>
        <location evidence="1">Cilium</location>
        <location evidence="1">Flagellum</location>
    </subcellularLocation>
    <subcellularLocation>
        <location evidence="3">Cytoplasm</location>
    </subcellularLocation>
    <subcellularLocation>
        <location evidence="2">Membrane</location>
    </subcellularLocation>
</comment>
<sequence length="262" mass="30073">MSAQSVNIPDDRAFASFKAECLCEEGWSLTYNKGPTTVWTHGLEEGKSVHKIKCRMVCKDVSAETMYDVLHDTEYRKKWDKNVIETFDIGRLTVNADVGYYSWKCPKPVLNRDVITLRSWLPIGRDYIIMNYSVKHAKYPPKKDLVRAVSIQTGYLIQSQGPSSCILTYMAHIDPRGSLPKWVVNRSTHYFAPGAMSKINKACLKYSEWKQRHNPNFKPWLYPEQTTLPSIPLSELSIQRAESLENIDESSLAETQERDDSD</sequence>
<protein>
    <recommendedName>
        <fullName evidence="14">START domain-containing protein 10</fullName>
    </recommendedName>
    <alternativeName>
        <fullName evidence="15">PCTP-like protein</fullName>
    </alternativeName>
    <alternativeName>
        <fullName evidence="16">StAR-related lipid transfer protein 10</fullName>
    </alternativeName>
</protein>
<dbReference type="OMA" id="CRMECKD"/>
<keyword evidence="5" id="KW-0963">Cytoplasm</keyword>
<dbReference type="KEGG" id="csem:103378555"/>
<keyword evidence="9" id="KW-0445">Lipid transport</keyword>
<proteinExistence type="predicted"/>
<keyword evidence="10" id="KW-0969">Cilium</keyword>
<dbReference type="Ensembl" id="ENSCSET00000030116.1">
    <property type="protein sequence ID" value="ENSCSEP00000029715.1"/>
    <property type="gene ID" value="ENSCSEG00000019039.1"/>
</dbReference>
<dbReference type="PROSITE" id="PS50848">
    <property type="entry name" value="START"/>
    <property type="match status" value="1"/>
</dbReference>
<evidence type="ECO:0000256" key="12">
    <source>
        <dbReference type="ARBA" id="ARBA00023136"/>
    </source>
</evidence>
<dbReference type="FunFam" id="3.30.530.20:FF:000008">
    <property type="entry name" value="START domain containing 10"/>
    <property type="match status" value="1"/>
</dbReference>
<dbReference type="InParanoid" id="A0A3P8WYB7"/>
<dbReference type="STRING" id="244447.ENSCSEP00000029715"/>
<dbReference type="Gene3D" id="3.30.530.20">
    <property type="match status" value="1"/>
</dbReference>
<evidence type="ECO:0000256" key="3">
    <source>
        <dbReference type="ARBA" id="ARBA00004496"/>
    </source>
</evidence>
<evidence type="ECO:0000256" key="13">
    <source>
        <dbReference type="ARBA" id="ARBA00023273"/>
    </source>
</evidence>
<keyword evidence="19" id="KW-1185">Reference proteome</keyword>
<evidence type="ECO:0000313" key="19">
    <source>
        <dbReference type="Proteomes" id="UP000265120"/>
    </source>
</evidence>
<dbReference type="InterPro" id="IPR051213">
    <property type="entry name" value="START_lipid_transfer"/>
</dbReference>
<evidence type="ECO:0000256" key="16">
    <source>
        <dbReference type="ARBA" id="ARBA00080073"/>
    </source>
</evidence>
<reference evidence="18" key="3">
    <citation type="submission" date="2025-09" db="UniProtKB">
        <authorList>
            <consortium name="Ensembl"/>
        </authorList>
    </citation>
    <scope>IDENTIFICATION</scope>
</reference>
<dbReference type="RefSeq" id="XP_008308041.1">
    <property type="nucleotide sequence ID" value="XM_008309819.3"/>
</dbReference>
<keyword evidence="13" id="KW-0966">Cell projection</keyword>
<dbReference type="GO" id="GO:0008289">
    <property type="term" value="F:lipid binding"/>
    <property type="evidence" value="ECO:0007669"/>
    <property type="project" value="UniProtKB-KW"/>
</dbReference>
<evidence type="ECO:0000313" key="18">
    <source>
        <dbReference type="Ensembl" id="ENSCSEP00000029715.1"/>
    </source>
</evidence>
<organism evidence="18 19">
    <name type="scientific">Cynoglossus semilaevis</name>
    <name type="common">Tongue sole</name>
    <dbReference type="NCBI Taxonomy" id="244447"/>
    <lineage>
        <taxon>Eukaryota</taxon>
        <taxon>Metazoa</taxon>
        <taxon>Chordata</taxon>
        <taxon>Craniata</taxon>
        <taxon>Vertebrata</taxon>
        <taxon>Euteleostomi</taxon>
        <taxon>Actinopterygii</taxon>
        <taxon>Neopterygii</taxon>
        <taxon>Teleostei</taxon>
        <taxon>Neoteleostei</taxon>
        <taxon>Acanthomorphata</taxon>
        <taxon>Carangaria</taxon>
        <taxon>Pleuronectiformes</taxon>
        <taxon>Pleuronectoidei</taxon>
        <taxon>Cynoglossidae</taxon>
        <taxon>Cynoglossinae</taxon>
        <taxon>Cynoglossus</taxon>
    </lineage>
</organism>
<evidence type="ECO:0000256" key="9">
    <source>
        <dbReference type="ARBA" id="ARBA00023055"/>
    </source>
</evidence>
<reference evidence="18" key="2">
    <citation type="submission" date="2025-08" db="UniProtKB">
        <authorList>
            <consortium name="Ensembl"/>
        </authorList>
    </citation>
    <scope>IDENTIFICATION</scope>
</reference>
<dbReference type="InterPro" id="IPR023393">
    <property type="entry name" value="START-like_dom_sf"/>
</dbReference>
<dbReference type="Proteomes" id="UP000265120">
    <property type="component" value="Chromosome 4"/>
</dbReference>
<evidence type="ECO:0000256" key="1">
    <source>
        <dbReference type="ARBA" id="ARBA00004230"/>
    </source>
</evidence>
<dbReference type="FunCoup" id="A0A3P8WYB7">
    <property type="interactions" value="24"/>
</dbReference>
<evidence type="ECO:0000256" key="4">
    <source>
        <dbReference type="ARBA" id="ARBA00022448"/>
    </source>
</evidence>
<dbReference type="InterPro" id="IPR041951">
    <property type="entry name" value="STARD10_START"/>
</dbReference>
<keyword evidence="11" id="KW-0446">Lipid-binding</keyword>
<dbReference type="InterPro" id="IPR002913">
    <property type="entry name" value="START_lipid-bd_dom"/>
</dbReference>
<dbReference type="Pfam" id="PF01852">
    <property type="entry name" value="START"/>
    <property type="match status" value="1"/>
</dbReference>
<dbReference type="GeneID" id="103378555"/>
<dbReference type="CTD" id="10809"/>
<keyword evidence="6" id="KW-0597">Phosphoprotein</keyword>
<dbReference type="GO" id="GO:0016020">
    <property type="term" value="C:membrane"/>
    <property type="evidence" value="ECO:0007669"/>
    <property type="project" value="UniProtKB-SubCell"/>
</dbReference>
<dbReference type="CDD" id="cd08871">
    <property type="entry name" value="START_STARD10-like"/>
    <property type="match status" value="1"/>
</dbReference>
<evidence type="ECO:0000256" key="8">
    <source>
        <dbReference type="ARBA" id="ARBA00022990"/>
    </source>
</evidence>
<dbReference type="SMART" id="SM00234">
    <property type="entry name" value="START"/>
    <property type="match status" value="1"/>
</dbReference>
<dbReference type="GO" id="GO:0031514">
    <property type="term" value="C:motile cilium"/>
    <property type="evidence" value="ECO:0007669"/>
    <property type="project" value="UniProtKB-SubCell"/>
</dbReference>
<name>A0A3P8WYB7_CYNSE</name>
<feature type="domain" description="START" evidence="17">
    <location>
        <begin position="24"/>
        <end position="208"/>
    </location>
</feature>
<dbReference type="GO" id="GO:0006869">
    <property type="term" value="P:lipid transport"/>
    <property type="evidence" value="ECO:0007669"/>
    <property type="project" value="UniProtKB-KW"/>
</dbReference>
<evidence type="ECO:0000256" key="5">
    <source>
        <dbReference type="ARBA" id="ARBA00022490"/>
    </source>
</evidence>
<keyword evidence="8" id="KW-0007">Acetylation</keyword>
<evidence type="ECO:0000256" key="14">
    <source>
        <dbReference type="ARBA" id="ARBA00070345"/>
    </source>
</evidence>
<dbReference type="SUPFAM" id="SSF55961">
    <property type="entry name" value="Bet v1-like"/>
    <property type="match status" value="1"/>
</dbReference>
<keyword evidence="4" id="KW-0813">Transport</keyword>
<evidence type="ECO:0000256" key="10">
    <source>
        <dbReference type="ARBA" id="ARBA00023069"/>
    </source>
</evidence>
<evidence type="ECO:0000256" key="15">
    <source>
        <dbReference type="ARBA" id="ARBA00076937"/>
    </source>
</evidence>
<dbReference type="GeneTree" id="ENSGT00510000047611"/>
<dbReference type="PANTHER" id="PTHR19308:SF7">
    <property type="entry name" value="START DOMAIN-CONTAINING PROTEIN 10"/>
    <property type="match status" value="1"/>
</dbReference>
<evidence type="ECO:0000256" key="2">
    <source>
        <dbReference type="ARBA" id="ARBA00004370"/>
    </source>
</evidence>
<evidence type="ECO:0000256" key="7">
    <source>
        <dbReference type="ARBA" id="ARBA00022846"/>
    </source>
</evidence>
<dbReference type="OrthoDB" id="5403181at2759"/>
<reference evidence="18 19" key="1">
    <citation type="journal article" date="2014" name="Nat. Genet.">
        <title>Whole-genome sequence of a flatfish provides insights into ZW sex chromosome evolution and adaptation to a benthic lifestyle.</title>
        <authorList>
            <person name="Chen S."/>
            <person name="Zhang G."/>
            <person name="Shao C."/>
            <person name="Huang Q."/>
            <person name="Liu G."/>
            <person name="Zhang P."/>
            <person name="Song W."/>
            <person name="An N."/>
            <person name="Chalopin D."/>
            <person name="Volff J.N."/>
            <person name="Hong Y."/>
            <person name="Li Q."/>
            <person name="Sha Z."/>
            <person name="Zhou H."/>
            <person name="Xie M."/>
            <person name="Yu Q."/>
            <person name="Liu Y."/>
            <person name="Xiang H."/>
            <person name="Wang N."/>
            <person name="Wu K."/>
            <person name="Yang C."/>
            <person name="Zhou Q."/>
            <person name="Liao X."/>
            <person name="Yang L."/>
            <person name="Hu Q."/>
            <person name="Zhang J."/>
            <person name="Meng L."/>
            <person name="Jin L."/>
            <person name="Tian Y."/>
            <person name="Lian J."/>
            <person name="Yang J."/>
            <person name="Miao G."/>
            <person name="Liu S."/>
            <person name="Liang Z."/>
            <person name="Yan F."/>
            <person name="Li Y."/>
            <person name="Sun B."/>
            <person name="Zhang H."/>
            <person name="Zhang J."/>
            <person name="Zhu Y."/>
            <person name="Du M."/>
            <person name="Zhao Y."/>
            <person name="Schartl M."/>
            <person name="Tang Q."/>
            <person name="Wang J."/>
        </authorList>
    </citation>
    <scope>NUCLEOTIDE SEQUENCE</scope>
</reference>
<evidence type="ECO:0000259" key="17">
    <source>
        <dbReference type="PROSITE" id="PS50848"/>
    </source>
</evidence>
<evidence type="ECO:0000256" key="11">
    <source>
        <dbReference type="ARBA" id="ARBA00023121"/>
    </source>
</evidence>
<keyword evidence="12" id="KW-0472">Membrane</keyword>
<dbReference type="GO" id="GO:0005829">
    <property type="term" value="C:cytosol"/>
    <property type="evidence" value="ECO:0007669"/>
    <property type="project" value="UniProtKB-ARBA"/>
</dbReference>
<dbReference type="PANTHER" id="PTHR19308">
    <property type="entry name" value="PHOSPHATIDYLCHOLINE TRANSFER PROTEIN"/>
    <property type="match status" value="1"/>
</dbReference>